<protein>
    <submittedName>
        <fullName evidence="11">Regulator</fullName>
    </submittedName>
</protein>
<dbReference type="InterPro" id="IPR039420">
    <property type="entry name" value="WalR-like"/>
</dbReference>
<dbReference type="PANTHER" id="PTHR48111">
    <property type="entry name" value="REGULATOR OF RPOS"/>
    <property type="match status" value="1"/>
</dbReference>
<dbReference type="GO" id="GO:0006355">
    <property type="term" value="P:regulation of DNA-templated transcription"/>
    <property type="evidence" value="ECO:0007669"/>
    <property type="project" value="InterPro"/>
</dbReference>
<evidence type="ECO:0000313" key="12">
    <source>
        <dbReference type="Proteomes" id="UP000030408"/>
    </source>
</evidence>
<dbReference type="FunFam" id="3.40.50.2300:FF:000001">
    <property type="entry name" value="DNA-binding response regulator PhoB"/>
    <property type="match status" value="1"/>
</dbReference>
<dbReference type="SMART" id="SM00448">
    <property type="entry name" value="REC"/>
    <property type="match status" value="1"/>
</dbReference>
<dbReference type="Gene3D" id="1.10.10.10">
    <property type="entry name" value="Winged helix-like DNA-binding domain superfamily/Winged helix DNA-binding domain"/>
    <property type="match status" value="1"/>
</dbReference>
<dbReference type="FunFam" id="1.10.10.10:FF:000018">
    <property type="entry name" value="DNA-binding response regulator ResD"/>
    <property type="match status" value="1"/>
</dbReference>
<dbReference type="Gene3D" id="6.10.250.690">
    <property type="match status" value="1"/>
</dbReference>
<dbReference type="Proteomes" id="UP000030408">
    <property type="component" value="Unassembled WGS sequence"/>
</dbReference>
<evidence type="ECO:0000256" key="3">
    <source>
        <dbReference type="ARBA" id="ARBA00023012"/>
    </source>
</evidence>
<dbReference type="InterPro" id="IPR011006">
    <property type="entry name" value="CheY-like_superfamily"/>
</dbReference>
<dbReference type="PANTHER" id="PTHR48111:SF26">
    <property type="entry name" value="STAGE 0 SPORULATION PROTEIN A HOMOLOG"/>
    <property type="match status" value="1"/>
</dbReference>
<evidence type="ECO:0000256" key="5">
    <source>
        <dbReference type="ARBA" id="ARBA00023125"/>
    </source>
</evidence>
<evidence type="ECO:0000256" key="6">
    <source>
        <dbReference type="ARBA" id="ARBA00023163"/>
    </source>
</evidence>
<dbReference type="CDD" id="cd17574">
    <property type="entry name" value="REC_OmpR"/>
    <property type="match status" value="1"/>
</dbReference>
<dbReference type="SUPFAM" id="SSF52172">
    <property type="entry name" value="CheY-like"/>
    <property type="match status" value="1"/>
</dbReference>
<dbReference type="SMART" id="SM00862">
    <property type="entry name" value="Trans_reg_C"/>
    <property type="match status" value="1"/>
</dbReference>
<dbReference type="AlphaFoldDB" id="A0A0A3IR99"/>
<feature type="domain" description="OmpR/PhoB-type" evidence="10">
    <location>
        <begin position="131"/>
        <end position="231"/>
    </location>
</feature>
<evidence type="ECO:0000256" key="7">
    <source>
        <dbReference type="PROSITE-ProRule" id="PRU00169"/>
    </source>
</evidence>
<evidence type="ECO:0000256" key="1">
    <source>
        <dbReference type="ARBA" id="ARBA00004496"/>
    </source>
</evidence>
<dbReference type="GO" id="GO:0000156">
    <property type="term" value="F:phosphorelay response regulator activity"/>
    <property type="evidence" value="ECO:0007669"/>
    <property type="project" value="TreeGrafter"/>
</dbReference>
<dbReference type="GO" id="GO:0032993">
    <property type="term" value="C:protein-DNA complex"/>
    <property type="evidence" value="ECO:0007669"/>
    <property type="project" value="TreeGrafter"/>
</dbReference>
<dbReference type="PROSITE" id="PS50110">
    <property type="entry name" value="RESPONSE_REGULATORY"/>
    <property type="match status" value="1"/>
</dbReference>
<comment type="caution">
    <text evidence="11">The sequence shown here is derived from an EMBL/GenBank/DDBJ whole genome shotgun (WGS) entry which is preliminary data.</text>
</comment>
<evidence type="ECO:0000259" key="10">
    <source>
        <dbReference type="PROSITE" id="PS51755"/>
    </source>
</evidence>
<keyword evidence="12" id="KW-1185">Reference proteome</keyword>
<dbReference type="eggNOG" id="COG0745">
    <property type="taxonomic scope" value="Bacteria"/>
</dbReference>
<keyword evidence="4" id="KW-0805">Transcription regulation</keyword>
<dbReference type="Pfam" id="PF00486">
    <property type="entry name" value="Trans_reg_C"/>
    <property type="match status" value="1"/>
</dbReference>
<dbReference type="STRING" id="1384057.CD33_03340"/>
<dbReference type="PROSITE" id="PS51755">
    <property type="entry name" value="OMPR_PHOB"/>
    <property type="match status" value="1"/>
</dbReference>
<dbReference type="InterPro" id="IPR001789">
    <property type="entry name" value="Sig_transdc_resp-reg_receiver"/>
</dbReference>
<dbReference type="CDD" id="cd00383">
    <property type="entry name" value="trans_reg_C"/>
    <property type="match status" value="1"/>
</dbReference>
<keyword evidence="3" id="KW-0902">Two-component regulatory system</keyword>
<organism evidence="11 12">
    <name type="scientific">Ureibacillus sinduriensis BLB-1 = JCM 15800</name>
    <dbReference type="NCBI Taxonomy" id="1384057"/>
    <lineage>
        <taxon>Bacteria</taxon>
        <taxon>Bacillati</taxon>
        <taxon>Bacillota</taxon>
        <taxon>Bacilli</taxon>
        <taxon>Bacillales</taxon>
        <taxon>Caryophanaceae</taxon>
        <taxon>Ureibacillus</taxon>
    </lineage>
</organism>
<reference evidence="11 12" key="1">
    <citation type="submission" date="2014-02" db="EMBL/GenBank/DDBJ databases">
        <title>Draft genome sequence of Lysinibacillus sinduriensis JCM 15800.</title>
        <authorList>
            <person name="Zhang F."/>
            <person name="Wang G."/>
            <person name="Zhang L."/>
        </authorList>
    </citation>
    <scope>NUCLEOTIDE SEQUENCE [LARGE SCALE GENOMIC DNA]</scope>
    <source>
        <strain evidence="11 12">JCM 15800</strain>
    </source>
</reference>
<keyword evidence="5 8" id="KW-0238">DNA-binding</keyword>
<dbReference type="Pfam" id="PF00072">
    <property type="entry name" value="Response_reg"/>
    <property type="match status" value="1"/>
</dbReference>
<evidence type="ECO:0000256" key="2">
    <source>
        <dbReference type="ARBA" id="ARBA00022553"/>
    </source>
</evidence>
<evidence type="ECO:0000313" key="11">
    <source>
        <dbReference type="EMBL" id="KGR77347.1"/>
    </source>
</evidence>
<proteinExistence type="predicted"/>
<keyword evidence="2 7" id="KW-0597">Phosphoprotein</keyword>
<dbReference type="EMBL" id="JPVO01000039">
    <property type="protein sequence ID" value="KGR77347.1"/>
    <property type="molecule type" value="Genomic_DNA"/>
</dbReference>
<name>A0A0A3IR99_9BACL</name>
<feature type="domain" description="Response regulatory" evidence="9">
    <location>
        <begin position="4"/>
        <end position="117"/>
    </location>
</feature>
<sequence length="234" mass="27214">MKARILIVEDDVEIARVVRDTFLRDGYEITWATTGLEGLEDFQKGVYDVVLVDLMLPEMDGLALCQNIRWKSDVPIMIISARKEDEDKVEGLHLGADDYLAKPFSLVELKARVESLLRRWRRYQGADKTISERIEYLHGLVISWEHETVELNKKEINLTSKEYELLKLLAQNPQRIFSKEELYQHVWQQSDAEGTHTVTVHIKSLREKLSDPVKNPLFIQTIWGKGYRFIGDQS</sequence>
<feature type="modified residue" description="4-aspartylphosphate" evidence="7">
    <location>
        <position position="53"/>
    </location>
</feature>
<gene>
    <name evidence="11" type="ORF">CD33_03340</name>
</gene>
<dbReference type="RefSeq" id="WP_036198127.1">
    <property type="nucleotide sequence ID" value="NZ_AVCY01000017.1"/>
</dbReference>
<evidence type="ECO:0000259" key="9">
    <source>
        <dbReference type="PROSITE" id="PS50110"/>
    </source>
</evidence>
<dbReference type="InterPro" id="IPR001867">
    <property type="entry name" value="OmpR/PhoB-type_DNA-bd"/>
</dbReference>
<feature type="DNA-binding region" description="OmpR/PhoB-type" evidence="8">
    <location>
        <begin position="131"/>
        <end position="231"/>
    </location>
</feature>
<dbReference type="GO" id="GO:0005829">
    <property type="term" value="C:cytosol"/>
    <property type="evidence" value="ECO:0007669"/>
    <property type="project" value="TreeGrafter"/>
</dbReference>
<keyword evidence="6" id="KW-0804">Transcription</keyword>
<dbReference type="OrthoDB" id="9790442at2"/>
<comment type="subcellular location">
    <subcellularLocation>
        <location evidence="1">Cytoplasm</location>
    </subcellularLocation>
</comment>
<accession>A0A0A3IR99</accession>
<dbReference type="GO" id="GO:0000976">
    <property type="term" value="F:transcription cis-regulatory region binding"/>
    <property type="evidence" value="ECO:0007669"/>
    <property type="project" value="TreeGrafter"/>
</dbReference>
<evidence type="ECO:0000256" key="4">
    <source>
        <dbReference type="ARBA" id="ARBA00023015"/>
    </source>
</evidence>
<evidence type="ECO:0000256" key="8">
    <source>
        <dbReference type="PROSITE-ProRule" id="PRU01091"/>
    </source>
</evidence>
<dbReference type="InterPro" id="IPR036388">
    <property type="entry name" value="WH-like_DNA-bd_sf"/>
</dbReference>
<dbReference type="Gene3D" id="3.40.50.2300">
    <property type="match status" value="1"/>
</dbReference>